<organism evidence="1 2">
    <name type="scientific">Prorocentrum cordatum</name>
    <dbReference type="NCBI Taxonomy" id="2364126"/>
    <lineage>
        <taxon>Eukaryota</taxon>
        <taxon>Sar</taxon>
        <taxon>Alveolata</taxon>
        <taxon>Dinophyceae</taxon>
        <taxon>Prorocentrales</taxon>
        <taxon>Prorocentraceae</taxon>
        <taxon>Prorocentrum</taxon>
    </lineage>
</organism>
<evidence type="ECO:0000313" key="1">
    <source>
        <dbReference type="EMBL" id="CAK0857301.1"/>
    </source>
</evidence>
<dbReference type="EMBL" id="CAUYUJ010015719">
    <property type="protein sequence ID" value="CAK0857301.1"/>
    <property type="molecule type" value="Genomic_DNA"/>
</dbReference>
<dbReference type="Proteomes" id="UP001189429">
    <property type="component" value="Unassembled WGS sequence"/>
</dbReference>
<proteinExistence type="predicted"/>
<keyword evidence="2" id="KW-1185">Reference proteome</keyword>
<reference evidence="1" key="1">
    <citation type="submission" date="2023-10" db="EMBL/GenBank/DDBJ databases">
        <authorList>
            <person name="Chen Y."/>
            <person name="Shah S."/>
            <person name="Dougan E. K."/>
            <person name="Thang M."/>
            <person name="Chan C."/>
        </authorList>
    </citation>
    <scope>NUCLEOTIDE SEQUENCE [LARGE SCALE GENOMIC DNA]</scope>
</reference>
<gene>
    <name evidence="1" type="ORF">PCOR1329_LOCUS47455</name>
</gene>
<accession>A0ABN9UEL9</accession>
<evidence type="ECO:0000313" key="2">
    <source>
        <dbReference type="Proteomes" id="UP001189429"/>
    </source>
</evidence>
<sequence length="124" mass="13363">MAVGRRVGSGPFDRAAFLGAAKKVPVTPAHARCQMHFFLEEKKRAGAQDGTQVVLLAGLLDRLFKNRAFAKAAQQLTGKKKESALGETCCFPMSPPLLPSPHPRCSFLPLPNFPAPPPAFLARP</sequence>
<name>A0ABN9UEL9_9DINO</name>
<comment type="caution">
    <text evidence="1">The sequence shown here is derived from an EMBL/GenBank/DDBJ whole genome shotgun (WGS) entry which is preliminary data.</text>
</comment>
<protein>
    <submittedName>
        <fullName evidence="1">Uncharacterized protein</fullName>
    </submittedName>
</protein>